<evidence type="ECO:0000259" key="15">
    <source>
        <dbReference type="PROSITE" id="PS51671"/>
    </source>
</evidence>
<comment type="similarity">
    <text evidence="3 14">Belongs to the homoserine dehydrogenase family.</text>
</comment>
<dbReference type="Gene3D" id="3.30.70.260">
    <property type="match status" value="1"/>
</dbReference>
<dbReference type="Gene3D" id="3.30.360.10">
    <property type="entry name" value="Dihydrodipicolinate Reductase, domain 2"/>
    <property type="match status" value="1"/>
</dbReference>
<comment type="pathway">
    <text evidence="1 13">Amino-acid biosynthesis; L-threonine biosynthesis; L-threonine from L-aspartate: step 3/5.</text>
</comment>
<evidence type="ECO:0000256" key="12">
    <source>
        <dbReference type="PIRSR" id="PIRSR000098-2"/>
    </source>
</evidence>
<dbReference type="GO" id="GO:0009086">
    <property type="term" value="P:methionine biosynthetic process"/>
    <property type="evidence" value="ECO:0007669"/>
    <property type="project" value="UniProtKB-KW"/>
</dbReference>
<evidence type="ECO:0000313" key="16">
    <source>
        <dbReference type="EMBL" id="VFQ47047.1"/>
    </source>
</evidence>
<dbReference type="GO" id="GO:0009088">
    <property type="term" value="P:threonine biosynthetic process"/>
    <property type="evidence" value="ECO:0007669"/>
    <property type="project" value="UniProtKB-UniPathway"/>
</dbReference>
<evidence type="ECO:0000256" key="10">
    <source>
        <dbReference type="ARBA" id="ARBA00023167"/>
    </source>
</evidence>
<evidence type="ECO:0000256" key="2">
    <source>
        <dbReference type="ARBA" id="ARBA00005062"/>
    </source>
</evidence>
<dbReference type="InterPro" id="IPR036291">
    <property type="entry name" value="NAD(P)-bd_dom_sf"/>
</dbReference>
<keyword evidence="10 13" id="KW-0486">Methionine biosynthesis</keyword>
<organism evidence="16 17">
    <name type="scientific">Desulfoluna butyratoxydans</name>
    <dbReference type="NCBI Taxonomy" id="231438"/>
    <lineage>
        <taxon>Bacteria</taxon>
        <taxon>Pseudomonadati</taxon>
        <taxon>Thermodesulfobacteriota</taxon>
        <taxon>Desulfobacteria</taxon>
        <taxon>Desulfobacterales</taxon>
        <taxon>Desulfolunaceae</taxon>
        <taxon>Desulfoluna</taxon>
    </lineage>
</organism>
<dbReference type="EC" id="1.1.1.3" evidence="4 13"/>
<dbReference type="Pfam" id="PF03447">
    <property type="entry name" value="NAD_binding_3"/>
    <property type="match status" value="1"/>
</dbReference>
<dbReference type="Proteomes" id="UP000507962">
    <property type="component" value="Unassembled WGS sequence"/>
</dbReference>
<dbReference type="PIRSF" id="PIRSF000098">
    <property type="entry name" value="Homoser_dehydrog"/>
    <property type="match status" value="1"/>
</dbReference>
<dbReference type="GO" id="GO:0004412">
    <property type="term" value="F:homoserine dehydrogenase activity"/>
    <property type="evidence" value="ECO:0007669"/>
    <property type="project" value="UniProtKB-EC"/>
</dbReference>
<feature type="domain" description="ACT" evidence="15">
    <location>
        <begin position="355"/>
        <end position="431"/>
    </location>
</feature>
<dbReference type="UniPathway" id="UPA00050">
    <property type="reaction ID" value="UER00063"/>
</dbReference>
<dbReference type="NCBIfam" id="NF004976">
    <property type="entry name" value="PRK06349.1"/>
    <property type="match status" value="1"/>
</dbReference>
<evidence type="ECO:0000256" key="6">
    <source>
        <dbReference type="ARBA" id="ARBA00022605"/>
    </source>
</evidence>
<evidence type="ECO:0000256" key="1">
    <source>
        <dbReference type="ARBA" id="ARBA00005056"/>
    </source>
</evidence>
<dbReference type="Pfam" id="PF01842">
    <property type="entry name" value="ACT"/>
    <property type="match status" value="1"/>
</dbReference>
<evidence type="ECO:0000256" key="9">
    <source>
        <dbReference type="ARBA" id="ARBA00023002"/>
    </source>
</evidence>
<name>A0A4U8YU02_9BACT</name>
<evidence type="ECO:0000256" key="5">
    <source>
        <dbReference type="ARBA" id="ARBA00013376"/>
    </source>
</evidence>
<feature type="binding site" evidence="12">
    <location>
        <position position="105"/>
    </location>
    <ligand>
        <name>NADPH</name>
        <dbReference type="ChEBI" id="CHEBI:57783"/>
    </ligand>
</feature>
<dbReference type="PANTHER" id="PTHR43331">
    <property type="entry name" value="HOMOSERINE DEHYDROGENASE"/>
    <property type="match status" value="1"/>
</dbReference>
<keyword evidence="9 13" id="KW-0560">Oxidoreductase</keyword>
<protein>
    <recommendedName>
        <fullName evidence="5 13">Homoserine dehydrogenase</fullName>
        <ecNumber evidence="4 13">1.1.1.3</ecNumber>
    </recommendedName>
</protein>
<dbReference type="FunFam" id="3.30.360.10:FF:000005">
    <property type="entry name" value="Homoserine dehydrogenase"/>
    <property type="match status" value="1"/>
</dbReference>
<dbReference type="SUPFAM" id="SSF51735">
    <property type="entry name" value="NAD(P)-binding Rossmann-fold domains"/>
    <property type="match status" value="1"/>
</dbReference>
<dbReference type="Gene3D" id="3.40.50.720">
    <property type="entry name" value="NAD(P)-binding Rossmann-like Domain"/>
    <property type="match status" value="1"/>
</dbReference>
<accession>A0A4U8YU02</accession>
<dbReference type="AlphaFoldDB" id="A0A4U8YU02"/>
<dbReference type="InterPro" id="IPR005106">
    <property type="entry name" value="Asp/hSer_DH_NAD-bd"/>
</dbReference>
<dbReference type="InterPro" id="IPR002912">
    <property type="entry name" value="ACT_dom"/>
</dbReference>
<reference evidence="16 17" key="1">
    <citation type="submission" date="2019-03" db="EMBL/GenBank/DDBJ databases">
        <authorList>
            <person name="Nijsse B."/>
        </authorList>
    </citation>
    <scope>NUCLEOTIDE SEQUENCE [LARGE SCALE GENOMIC DNA]</scope>
    <source>
        <strain evidence="16">Desulfoluna butyratoxydans MSL71</strain>
    </source>
</reference>
<comment type="pathway">
    <text evidence="2 13">Amino-acid biosynthesis; L-methionine biosynthesis via de novo pathway; L-homoserine from L-aspartate: step 3/3.</text>
</comment>
<dbReference type="PROSITE" id="PS01042">
    <property type="entry name" value="HOMOSER_DHGENASE"/>
    <property type="match status" value="1"/>
</dbReference>
<dbReference type="CDD" id="cd04881">
    <property type="entry name" value="ACT_HSDH-Hom"/>
    <property type="match status" value="1"/>
</dbReference>
<evidence type="ECO:0000256" key="3">
    <source>
        <dbReference type="ARBA" id="ARBA00006753"/>
    </source>
</evidence>
<dbReference type="PROSITE" id="PS51671">
    <property type="entry name" value="ACT"/>
    <property type="match status" value="1"/>
</dbReference>
<evidence type="ECO:0000256" key="13">
    <source>
        <dbReference type="RuleBase" id="RU000579"/>
    </source>
</evidence>
<evidence type="ECO:0000256" key="4">
    <source>
        <dbReference type="ARBA" id="ARBA00013213"/>
    </source>
</evidence>
<dbReference type="InterPro" id="IPR001342">
    <property type="entry name" value="HDH_cat"/>
</dbReference>
<keyword evidence="17" id="KW-1185">Reference proteome</keyword>
<evidence type="ECO:0000256" key="11">
    <source>
        <dbReference type="PIRSR" id="PIRSR000098-1"/>
    </source>
</evidence>
<dbReference type="InterPro" id="IPR045865">
    <property type="entry name" value="ACT-like_dom_sf"/>
</dbReference>
<dbReference type="InterPro" id="IPR016204">
    <property type="entry name" value="HDH"/>
</dbReference>
<dbReference type="SUPFAM" id="SSF55347">
    <property type="entry name" value="Glyceraldehyde-3-phosphate dehydrogenase-like, C-terminal domain"/>
    <property type="match status" value="1"/>
</dbReference>
<sequence>MKTIKIGILGLGTVGTGVARMLEKEKDLISSKLDAELVIARIADLDIDTDRGLTISRDRLTTDAFAVIDDPEIDIIVELIGGETFAKECFERAIAKGKHIVTANKALIAAHGNDLFRRAAEQGVDIAFEASVAGCIPIIKTMRETLAGNTIHSLAGIMNGTCNYILTKITCEGSSFEDALAQAQESGFAEADPTLDIEGYDTAHKLAILNSLAYGMKVNLDDIYVEGITRVTPEDIRFADEFGYRIKLLAIGKRTNGAVEARVHPTMIPKDNLFSSVNHAVNAVNVCGSATGDMFLVGQGAGMLPTASAVVSDLVDIARNLITGAGQRVPYLAFTSERMNDLPILPMDEVTCRYYVRFKAMDKPGVLSRISGILGEYNISIRSVHQKEGGQGDGSVPLVMLTSVAREKDMRQALADIESLDIIQGKAALIRIEE</sequence>
<keyword evidence="8 12" id="KW-0521">NADP</keyword>
<evidence type="ECO:0000256" key="14">
    <source>
        <dbReference type="RuleBase" id="RU004171"/>
    </source>
</evidence>
<dbReference type="InterPro" id="IPR019811">
    <property type="entry name" value="HDH_CS"/>
</dbReference>
<keyword evidence="6 13" id="KW-0028">Amino-acid biosynthesis</keyword>
<dbReference type="SUPFAM" id="SSF55021">
    <property type="entry name" value="ACT-like"/>
    <property type="match status" value="1"/>
</dbReference>
<dbReference type="EMBL" id="CAADHO010000013">
    <property type="protein sequence ID" value="VFQ47047.1"/>
    <property type="molecule type" value="Genomic_DNA"/>
</dbReference>
<dbReference type="GO" id="GO:0050661">
    <property type="term" value="F:NADP binding"/>
    <property type="evidence" value="ECO:0007669"/>
    <property type="project" value="InterPro"/>
</dbReference>
<dbReference type="PANTHER" id="PTHR43331:SF1">
    <property type="entry name" value="HOMOSERINE DEHYDROGENASE"/>
    <property type="match status" value="1"/>
</dbReference>
<dbReference type="RefSeq" id="WP_180146100.1">
    <property type="nucleotide sequence ID" value="NZ_CAADHO010000013.1"/>
</dbReference>
<feature type="active site" description="Proton donor" evidence="11">
    <location>
        <position position="205"/>
    </location>
</feature>
<dbReference type="Pfam" id="PF00742">
    <property type="entry name" value="Homoserine_dh"/>
    <property type="match status" value="1"/>
</dbReference>
<evidence type="ECO:0000313" key="17">
    <source>
        <dbReference type="Proteomes" id="UP000507962"/>
    </source>
</evidence>
<keyword evidence="7 13" id="KW-0791">Threonine biosynthesis</keyword>
<feature type="binding site" evidence="12">
    <location>
        <begin position="9"/>
        <end position="16"/>
    </location>
    <ligand>
        <name>NADP(+)</name>
        <dbReference type="ChEBI" id="CHEBI:58349"/>
    </ligand>
</feature>
<comment type="catalytic activity">
    <reaction evidence="13">
        <text>L-homoserine + NADP(+) = L-aspartate 4-semialdehyde + NADPH + H(+)</text>
        <dbReference type="Rhea" id="RHEA:15761"/>
        <dbReference type="ChEBI" id="CHEBI:15378"/>
        <dbReference type="ChEBI" id="CHEBI:57476"/>
        <dbReference type="ChEBI" id="CHEBI:57783"/>
        <dbReference type="ChEBI" id="CHEBI:58349"/>
        <dbReference type="ChEBI" id="CHEBI:537519"/>
        <dbReference type="EC" id="1.1.1.3"/>
    </reaction>
</comment>
<dbReference type="FunFam" id="3.30.70.260:FF:000030">
    <property type="entry name" value="Homoserine dehydrogenase"/>
    <property type="match status" value="1"/>
</dbReference>
<dbReference type="UniPathway" id="UPA00051">
    <property type="reaction ID" value="UER00465"/>
</dbReference>
<evidence type="ECO:0000256" key="7">
    <source>
        <dbReference type="ARBA" id="ARBA00022697"/>
    </source>
</evidence>
<feature type="binding site" evidence="12">
    <location>
        <position position="190"/>
    </location>
    <ligand>
        <name>L-homoserine</name>
        <dbReference type="ChEBI" id="CHEBI:57476"/>
    </ligand>
</feature>
<gene>
    <name evidence="16" type="ORF">MSL71_47330</name>
</gene>
<evidence type="ECO:0000256" key="8">
    <source>
        <dbReference type="ARBA" id="ARBA00022857"/>
    </source>
</evidence>
<proteinExistence type="inferred from homology"/>